<proteinExistence type="predicted"/>
<sequence length="81" mass="8443">MTTTERITMARSTRPSSPNHPNAPAYTPRGPPSSACRMPTAADLGAPVMDPAGNRARTASTAETPGASSPSTRLTSWCTWA</sequence>
<keyword evidence="3" id="KW-1185">Reference proteome</keyword>
<gene>
    <name evidence="2" type="ORF">CMMCAS07_20285</name>
</gene>
<dbReference type="Proteomes" id="UP000195062">
    <property type="component" value="Unassembled WGS sequence"/>
</dbReference>
<feature type="region of interest" description="Disordered" evidence="1">
    <location>
        <begin position="1"/>
        <end position="81"/>
    </location>
</feature>
<accession>A0A251XD77</accession>
<dbReference type="EMBL" id="MDHH01000010">
    <property type="protein sequence ID" value="OUD99815.1"/>
    <property type="molecule type" value="Genomic_DNA"/>
</dbReference>
<evidence type="ECO:0000313" key="2">
    <source>
        <dbReference type="EMBL" id="OUD99815.1"/>
    </source>
</evidence>
<organism evidence="2 3">
    <name type="scientific">Clavibacter michiganensis subsp. michiganensis</name>
    <dbReference type="NCBI Taxonomy" id="33013"/>
    <lineage>
        <taxon>Bacteria</taxon>
        <taxon>Bacillati</taxon>
        <taxon>Actinomycetota</taxon>
        <taxon>Actinomycetes</taxon>
        <taxon>Micrococcales</taxon>
        <taxon>Microbacteriaceae</taxon>
        <taxon>Clavibacter</taxon>
    </lineage>
</organism>
<comment type="caution">
    <text evidence="2">The sequence shown here is derived from an EMBL/GenBank/DDBJ whole genome shotgun (WGS) entry which is preliminary data.</text>
</comment>
<name>A0A251XD77_CLAMM</name>
<reference evidence="2 3" key="1">
    <citation type="submission" date="2016-08" db="EMBL/GenBank/DDBJ databases">
        <title>Genome sequence of Clavibacter michiganensis subsp. michiganensis strain CASJ007.</title>
        <authorList>
            <person name="Thapa S.P."/>
            <person name="Coaker G."/>
        </authorList>
    </citation>
    <scope>NUCLEOTIDE SEQUENCE [LARGE SCALE GENOMIC DNA]</scope>
    <source>
        <strain evidence="2">CASJ007</strain>
    </source>
</reference>
<evidence type="ECO:0000313" key="3">
    <source>
        <dbReference type="Proteomes" id="UP000195062"/>
    </source>
</evidence>
<protein>
    <submittedName>
        <fullName evidence="2">Uncharacterized protein</fullName>
    </submittedName>
</protein>
<feature type="compositionally biased region" description="Polar residues" evidence="1">
    <location>
        <begin position="1"/>
        <end position="20"/>
    </location>
</feature>
<evidence type="ECO:0000256" key="1">
    <source>
        <dbReference type="SAM" id="MobiDB-lite"/>
    </source>
</evidence>
<dbReference type="AlphaFoldDB" id="A0A251XD77"/>
<feature type="compositionally biased region" description="Polar residues" evidence="1">
    <location>
        <begin position="57"/>
        <end position="81"/>
    </location>
</feature>